<proteinExistence type="predicted"/>
<evidence type="ECO:0000313" key="2">
    <source>
        <dbReference type="Proteomes" id="UP000287910"/>
    </source>
</evidence>
<name>A0A3S0P723_9BACI</name>
<dbReference type="RefSeq" id="WP_126658099.1">
    <property type="nucleotide sequence ID" value="NZ_RYYR01000006.1"/>
</dbReference>
<gene>
    <name evidence="1" type="ORF">EK386_05815</name>
</gene>
<sequence length="250" mass="29252">MTNRIDDIQPLIQDYRSKINGHESEFINRILDDYEELLHLFKQKNDMISHIWDTYENEKYYIAQNTLDPLEQILFSSLLGIRTLDQEAQSDSAKEYLATLRKEIERQLDQLKKTSISIYPICMQDLGPYGAIKSFYELLKEGGKIKIDVEFQGFLKRQPHKVEIHLFRFVQHLILMIDTLNTVPTLIVSINEKDAQIVLTLEGEALVEQLGHSSEYHFFKELVDSIKDVEMLEEDECRINLVLQTNNQTS</sequence>
<evidence type="ECO:0000313" key="1">
    <source>
        <dbReference type="EMBL" id="RUL54680.1"/>
    </source>
</evidence>
<dbReference type="Proteomes" id="UP000287910">
    <property type="component" value="Unassembled WGS sequence"/>
</dbReference>
<protein>
    <submittedName>
        <fullName evidence="1">Uncharacterized protein</fullName>
    </submittedName>
</protein>
<dbReference type="AlphaFoldDB" id="A0A3S0P723"/>
<dbReference type="EMBL" id="RYYR01000006">
    <property type="protein sequence ID" value="RUL54680.1"/>
    <property type="molecule type" value="Genomic_DNA"/>
</dbReference>
<organism evidence="1 2">
    <name type="scientific">Lysinibacillus antri</name>
    <dbReference type="NCBI Taxonomy" id="2498145"/>
    <lineage>
        <taxon>Bacteria</taxon>
        <taxon>Bacillati</taxon>
        <taxon>Bacillota</taxon>
        <taxon>Bacilli</taxon>
        <taxon>Bacillales</taxon>
        <taxon>Bacillaceae</taxon>
        <taxon>Lysinibacillus</taxon>
    </lineage>
</organism>
<keyword evidence="2" id="KW-1185">Reference proteome</keyword>
<accession>A0A3S0P723</accession>
<reference evidence="1 2" key="1">
    <citation type="submission" date="2018-12" db="EMBL/GenBank/DDBJ databases">
        <title>Lysinibacillus antri sp. nov., isolated from a cave soil.</title>
        <authorList>
            <person name="Narsing Rao M.P."/>
            <person name="Zhang H."/>
            <person name="Dong Z.-Y."/>
            <person name="Niu X.-K."/>
            <person name="Zhang K."/>
            <person name="Fang B.-Z."/>
            <person name="Kang Y.-Q."/>
            <person name="Xiao M."/>
            <person name="Li W.-J."/>
        </authorList>
    </citation>
    <scope>NUCLEOTIDE SEQUENCE [LARGE SCALE GENOMIC DNA]</scope>
    <source>
        <strain evidence="1 2">SYSU K30002</strain>
    </source>
</reference>
<comment type="caution">
    <text evidence="1">The sequence shown here is derived from an EMBL/GenBank/DDBJ whole genome shotgun (WGS) entry which is preliminary data.</text>
</comment>